<evidence type="ECO:0000313" key="1">
    <source>
        <dbReference type="EMBL" id="BDS05159.1"/>
    </source>
</evidence>
<sequence length="160" mass="17301">MLRKITAVLFLLVMALLITLKHPVLGYCLCLNSYFTGDCICEVSKKSAFTPVSSECAECCSGLDLAQSETIKPKPCDDCSKRLSVEVNDFVWTATDELPDASQGVHLDTPSYGAHDAIFASQLATLTCGPIRGDPPPQEFSAPAHSQGLPLYLRHSVLIL</sequence>
<dbReference type="AlphaFoldDB" id="A0AAT9FGP9"/>
<protein>
    <submittedName>
        <fullName evidence="1">Uncharacterized protein</fullName>
    </submittedName>
</protein>
<organism evidence="1">
    <name type="scientific">Oceaniferula spumae</name>
    <dbReference type="NCBI Taxonomy" id="2979115"/>
    <lineage>
        <taxon>Bacteria</taxon>
        <taxon>Pseudomonadati</taxon>
        <taxon>Verrucomicrobiota</taxon>
        <taxon>Verrucomicrobiia</taxon>
        <taxon>Verrucomicrobiales</taxon>
        <taxon>Verrucomicrobiaceae</taxon>
        <taxon>Oceaniferula</taxon>
    </lineage>
</organism>
<accession>A0AAT9FGP9</accession>
<name>A0AAT9FGP9_9BACT</name>
<proteinExistence type="predicted"/>
<gene>
    <name evidence="1" type="ORF">NT6N_01990</name>
</gene>
<dbReference type="EMBL" id="AP026866">
    <property type="protein sequence ID" value="BDS05159.1"/>
    <property type="molecule type" value="Genomic_DNA"/>
</dbReference>
<dbReference type="KEGG" id="osu:NT6N_01990"/>
<reference evidence="1" key="1">
    <citation type="submission" date="2024-07" db="EMBL/GenBank/DDBJ databases">
        <title>Complete genome sequence of Verrucomicrobiaceae bacterium NT6N.</title>
        <authorList>
            <person name="Huang C."/>
            <person name="Takami H."/>
            <person name="Hamasaki K."/>
        </authorList>
    </citation>
    <scope>NUCLEOTIDE SEQUENCE</scope>
    <source>
        <strain evidence="1">NT6N</strain>
    </source>
</reference>